<organism evidence="1 2">
    <name type="scientific">Fimbriiglobus ruber</name>
    <dbReference type="NCBI Taxonomy" id="1908690"/>
    <lineage>
        <taxon>Bacteria</taxon>
        <taxon>Pseudomonadati</taxon>
        <taxon>Planctomycetota</taxon>
        <taxon>Planctomycetia</taxon>
        <taxon>Gemmatales</taxon>
        <taxon>Gemmataceae</taxon>
        <taxon>Fimbriiglobus</taxon>
    </lineage>
</organism>
<sequence length="175" mass="20466">MALSVQQRKRVAWLIDGHLSDDYDESTFAARWEREFASLSSPEEMYLFTSESHPAQEPVEWQRVLDSPLCDMGTALLIFWRNSPVYYYWDEPTGGWDRERYDLVREIERWYTSGWYQSAVVRFDPAAFKRLNFLTGHSAAELERVPALMRRPSTGESVLPLVAGDFEWGEGFEPR</sequence>
<dbReference type="AlphaFoldDB" id="A0A225D3I0"/>
<evidence type="ECO:0000313" key="2">
    <source>
        <dbReference type="Proteomes" id="UP000214646"/>
    </source>
</evidence>
<evidence type="ECO:0008006" key="3">
    <source>
        <dbReference type="Google" id="ProtNLM"/>
    </source>
</evidence>
<name>A0A225D3I0_9BACT</name>
<proteinExistence type="predicted"/>
<dbReference type="Proteomes" id="UP000214646">
    <property type="component" value="Unassembled WGS sequence"/>
</dbReference>
<comment type="caution">
    <text evidence="1">The sequence shown here is derived from an EMBL/GenBank/DDBJ whole genome shotgun (WGS) entry which is preliminary data.</text>
</comment>
<keyword evidence="2" id="KW-1185">Reference proteome</keyword>
<dbReference type="RefSeq" id="WP_088259205.1">
    <property type="nucleotide sequence ID" value="NZ_NIDE01000017.1"/>
</dbReference>
<reference evidence="2" key="1">
    <citation type="submission" date="2017-06" db="EMBL/GenBank/DDBJ databases">
        <title>Genome analysis of Fimbriiglobus ruber SP5, the first member of the order Planctomycetales with confirmed chitinolytic capability.</title>
        <authorList>
            <person name="Ravin N.V."/>
            <person name="Rakitin A.L."/>
            <person name="Ivanova A.A."/>
            <person name="Beletsky A.V."/>
            <person name="Kulichevskaya I.S."/>
            <person name="Mardanov A.V."/>
            <person name="Dedysh S.N."/>
        </authorList>
    </citation>
    <scope>NUCLEOTIDE SEQUENCE [LARGE SCALE GENOMIC DNA]</scope>
    <source>
        <strain evidence="2">SP5</strain>
    </source>
</reference>
<protein>
    <recommendedName>
        <fullName evidence="3">DUF4274 domain-containing protein</fullName>
    </recommendedName>
</protein>
<accession>A0A225D3I0</accession>
<evidence type="ECO:0000313" key="1">
    <source>
        <dbReference type="EMBL" id="OWK36151.1"/>
    </source>
</evidence>
<dbReference type="OrthoDB" id="269804at2"/>
<gene>
    <name evidence="1" type="ORF">FRUB_08714</name>
</gene>
<dbReference type="EMBL" id="NIDE01000017">
    <property type="protein sequence ID" value="OWK36151.1"/>
    <property type="molecule type" value="Genomic_DNA"/>
</dbReference>